<evidence type="ECO:0000256" key="1">
    <source>
        <dbReference type="SAM" id="MobiDB-lite"/>
    </source>
</evidence>
<dbReference type="RefSeq" id="WP_212990012.1">
    <property type="nucleotide sequence ID" value="NZ_BAABEA010000015.1"/>
</dbReference>
<protein>
    <submittedName>
        <fullName evidence="2">Uncharacterized protein</fullName>
    </submittedName>
</protein>
<sequence>MKTIDTYDGTELPHRERSAGRLIVRSGCWPLQPDSEETQLSLATGDGGMDEEAATLLPGGAGRGPGASTRPHGRRRDISAPAGSRPFPFVASGDPAGVPMPAFDEQRAASLACVDPGRSGHPDAYECIAAIVAERTLAA</sequence>
<organism evidence="2 3">
    <name type="scientific">Actinoplanes auranticolor</name>
    <dbReference type="NCBI Taxonomy" id="47988"/>
    <lineage>
        <taxon>Bacteria</taxon>
        <taxon>Bacillati</taxon>
        <taxon>Actinomycetota</taxon>
        <taxon>Actinomycetes</taxon>
        <taxon>Micromonosporales</taxon>
        <taxon>Micromonosporaceae</taxon>
        <taxon>Actinoplanes</taxon>
    </lineage>
</organism>
<name>A0A919SFU8_9ACTN</name>
<keyword evidence="3" id="KW-1185">Reference proteome</keyword>
<dbReference type="Proteomes" id="UP000681340">
    <property type="component" value="Unassembled WGS sequence"/>
</dbReference>
<reference evidence="2" key="1">
    <citation type="submission" date="2021-03" db="EMBL/GenBank/DDBJ databases">
        <title>Whole genome shotgun sequence of Actinoplanes auranticolor NBRC 12245.</title>
        <authorList>
            <person name="Komaki H."/>
            <person name="Tamura T."/>
        </authorList>
    </citation>
    <scope>NUCLEOTIDE SEQUENCE</scope>
    <source>
        <strain evidence="2">NBRC 12245</strain>
    </source>
</reference>
<comment type="caution">
    <text evidence="2">The sequence shown here is derived from an EMBL/GenBank/DDBJ whole genome shotgun (WGS) entry which is preliminary data.</text>
</comment>
<feature type="region of interest" description="Disordered" evidence="1">
    <location>
        <begin position="34"/>
        <end position="101"/>
    </location>
</feature>
<proteinExistence type="predicted"/>
<evidence type="ECO:0000313" key="2">
    <source>
        <dbReference type="EMBL" id="GIM70253.1"/>
    </source>
</evidence>
<dbReference type="EMBL" id="BOQL01000030">
    <property type="protein sequence ID" value="GIM70253.1"/>
    <property type="molecule type" value="Genomic_DNA"/>
</dbReference>
<dbReference type="AlphaFoldDB" id="A0A919SFU8"/>
<evidence type="ECO:0000313" key="3">
    <source>
        <dbReference type="Proteomes" id="UP000681340"/>
    </source>
</evidence>
<accession>A0A919SFU8</accession>
<gene>
    <name evidence="2" type="ORF">Aau02nite_40140</name>
</gene>